<dbReference type="InterPro" id="IPR020939">
    <property type="entry name" value="Ribosomal_bL34_CS"/>
</dbReference>
<dbReference type="KEGG" id="bhk:B4U37_21600"/>
<evidence type="ECO:0000313" key="12">
    <source>
        <dbReference type="Proteomes" id="UP000322524"/>
    </source>
</evidence>
<reference evidence="7 11" key="1">
    <citation type="submission" date="2017-04" db="EMBL/GenBank/DDBJ databases">
        <title>Complete Genome Sequence of the Bacillus horikoshii 20a strain from Cuatro Cienegas, Coahuila, Mexico.</title>
        <authorList>
            <person name="Zarza E."/>
            <person name="Alcaraz L.D."/>
            <person name="Aguilar-Salinas B."/>
            <person name="Islas A."/>
            <person name="Olmedo-Alvarez G."/>
        </authorList>
    </citation>
    <scope>NUCLEOTIDE SEQUENCE [LARGE SCALE GENOMIC DNA]</scope>
    <source>
        <strain evidence="7 11">20a</strain>
    </source>
</reference>
<feature type="compositionally biased region" description="Basic residues" evidence="6">
    <location>
        <begin position="30"/>
        <end position="44"/>
    </location>
</feature>
<dbReference type="Proteomes" id="UP000323393">
    <property type="component" value="Unassembled WGS sequence"/>
</dbReference>
<evidence type="ECO:0000313" key="9">
    <source>
        <dbReference type="EMBL" id="TYS69418.1"/>
    </source>
</evidence>
<evidence type="ECO:0000256" key="1">
    <source>
        <dbReference type="ARBA" id="ARBA00010111"/>
    </source>
</evidence>
<dbReference type="PROSITE" id="PS00784">
    <property type="entry name" value="RIBOSOMAL_L34"/>
    <property type="match status" value="1"/>
</dbReference>
<dbReference type="EMBL" id="VTEU01000002">
    <property type="protein sequence ID" value="TYS59583.1"/>
    <property type="molecule type" value="Genomic_DNA"/>
</dbReference>
<feature type="compositionally biased region" description="Basic residues" evidence="6">
    <location>
        <begin position="1"/>
        <end position="16"/>
    </location>
</feature>
<evidence type="ECO:0000313" key="14">
    <source>
        <dbReference type="Proteomes" id="UP000324517"/>
    </source>
</evidence>
<sequence>MKRTFQPNNRKRSKVHGFRERMSSANGRKVLARRRRKGRKVLSA</sequence>
<dbReference type="RefSeq" id="WP_010197888.1">
    <property type="nucleotide sequence ID" value="NZ_CP020880.1"/>
</dbReference>
<evidence type="ECO:0000256" key="6">
    <source>
        <dbReference type="SAM" id="MobiDB-lite"/>
    </source>
</evidence>
<proteinExistence type="inferred from homology"/>
<comment type="similarity">
    <text evidence="1 5">Belongs to the bacterial ribosomal protein bL34 family.</text>
</comment>
<dbReference type="NCBIfam" id="TIGR01030">
    <property type="entry name" value="rpmH_bact"/>
    <property type="match status" value="1"/>
</dbReference>
<evidence type="ECO:0000256" key="5">
    <source>
        <dbReference type="HAMAP-Rule" id="MF_00391"/>
    </source>
</evidence>
<dbReference type="GO" id="GO:0005840">
    <property type="term" value="C:ribosome"/>
    <property type="evidence" value="ECO:0007669"/>
    <property type="project" value="UniProtKB-KW"/>
</dbReference>
<dbReference type="InterPro" id="IPR000271">
    <property type="entry name" value="Ribosomal_bL34"/>
</dbReference>
<evidence type="ECO:0000313" key="13">
    <source>
        <dbReference type="Proteomes" id="UP000323393"/>
    </source>
</evidence>
<dbReference type="EMBL" id="VTEV01000002">
    <property type="protein sequence ID" value="TYS69418.1"/>
    <property type="molecule type" value="Genomic_DNA"/>
</dbReference>
<dbReference type="PANTHER" id="PTHR14503">
    <property type="entry name" value="MITOCHONDRIAL RIBOSOMAL PROTEIN 34 FAMILY MEMBER"/>
    <property type="match status" value="1"/>
</dbReference>
<accession>A0A1Y0CTX5</accession>
<dbReference type="Gene3D" id="1.10.287.3980">
    <property type="match status" value="1"/>
</dbReference>
<evidence type="ECO:0000256" key="4">
    <source>
        <dbReference type="ARBA" id="ARBA00035177"/>
    </source>
</evidence>
<dbReference type="PANTHER" id="PTHR14503:SF4">
    <property type="entry name" value="LARGE RIBOSOMAL SUBUNIT PROTEIN BL34M"/>
    <property type="match status" value="1"/>
</dbReference>
<keyword evidence="11" id="KW-1185">Reference proteome</keyword>
<evidence type="ECO:0000256" key="3">
    <source>
        <dbReference type="ARBA" id="ARBA00023274"/>
    </source>
</evidence>
<evidence type="ECO:0000313" key="10">
    <source>
        <dbReference type="EMBL" id="TYS70279.1"/>
    </source>
</evidence>
<evidence type="ECO:0000313" key="8">
    <source>
        <dbReference type="EMBL" id="TYS59583.1"/>
    </source>
</evidence>
<dbReference type="GeneID" id="96740999"/>
<dbReference type="AlphaFoldDB" id="A0A1Y0CTX5"/>
<reference evidence="12 13" key="2">
    <citation type="submission" date="2019-08" db="EMBL/GenBank/DDBJ databases">
        <title>Bacillus genomes from the desert of Cuatro Cienegas, Coahuila.</title>
        <authorList>
            <person name="Olmedo-Alvarez G."/>
        </authorList>
    </citation>
    <scope>NUCLEOTIDE SEQUENCE [LARGE SCALE GENOMIC DNA]</scope>
    <source>
        <strain evidence="9 12">CH28_1T</strain>
        <strain evidence="8 13">CH88_3T</strain>
        <strain evidence="10 14">CH98b_3T</strain>
    </source>
</reference>
<dbReference type="Proteomes" id="UP000324517">
    <property type="component" value="Unassembled WGS sequence"/>
</dbReference>
<keyword evidence="3 5" id="KW-0687">Ribonucleoprotein</keyword>
<dbReference type="GO" id="GO:0006412">
    <property type="term" value="P:translation"/>
    <property type="evidence" value="ECO:0007669"/>
    <property type="project" value="UniProtKB-UniRule"/>
</dbReference>
<gene>
    <name evidence="5" type="primary">rpmH</name>
    <name evidence="7" type="ORF">B4U37_21600</name>
    <name evidence="8" type="ORF">FZC74_05350</name>
    <name evidence="10" type="ORF">FZC75_16805</name>
    <name evidence="9" type="ORF">FZC76_04025</name>
</gene>
<dbReference type="EMBL" id="CP020880">
    <property type="protein sequence ID" value="ART78484.1"/>
    <property type="molecule type" value="Genomic_DNA"/>
</dbReference>
<dbReference type="HAMAP" id="MF_00391">
    <property type="entry name" value="Ribosomal_bL34"/>
    <property type="match status" value="1"/>
</dbReference>
<dbReference type="EMBL" id="VTET01000008">
    <property type="protein sequence ID" value="TYS70279.1"/>
    <property type="molecule type" value="Genomic_DNA"/>
</dbReference>
<organism evidence="10 14">
    <name type="scientific">Sutcliffiella horikoshii</name>
    <dbReference type="NCBI Taxonomy" id="79883"/>
    <lineage>
        <taxon>Bacteria</taxon>
        <taxon>Bacillati</taxon>
        <taxon>Bacillota</taxon>
        <taxon>Bacilli</taxon>
        <taxon>Bacillales</taxon>
        <taxon>Bacillaceae</taxon>
        <taxon>Sutcliffiella</taxon>
    </lineage>
</organism>
<dbReference type="Proteomes" id="UP000322524">
    <property type="component" value="Unassembled WGS sequence"/>
</dbReference>
<evidence type="ECO:0000256" key="2">
    <source>
        <dbReference type="ARBA" id="ARBA00022980"/>
    </source>
</evidence>
<keyword evidence="2 5" id="KW-0689">Ribosomal protein</keyword>
<evidence type="ECO:0000313" key="11">
    <source>
        <dbReference type="Proteomes" id="UP000195573"/>
    </source>
</evidence>
<protein>
    <recommendedName>
        <fullName evidence="4 5">Large ribosomal subunit protein bL34</fullName>
    </recommendedName>
</protein>
<dbReference type="GO" id="GO:1990904">
    <property type="term" value="C:ribonucleoprotein complex"/>
    <property type="evidence" value="ECO:0007669"/>
    <property type="project" value="UniProtKB-KW"/>
</dbReference>
<feature type="region of interest" description="Disordered" evidence="6">
    <location>
        <begin position="1"/>
        <end position="44"/>
    </location>
</feature>
<name>A0A1Y0CTX5_9BACI</name>
<dbReference type="Pfam" id="PF00468">
    <property type="entry name" value="Ribosomal_L34"/>
    <property type="match status" value="1"/>
</dbReference>
<dbReference type="Proteomes" id="UP000195573">
    <property type="component" value="Chromosome"/>
</dbReference>
<evidence type="ECO:0000313" key="7">
    <source>
        <dbReference type="EMBL" id="ART78484.1"/>
    </source>
</evidence>
<dbReference type="GO" id="GO:0003735">
    <property type="term" value="F:structural constituent of ribosome"/>
    <property type="evidence" value="ECO:0007669"/>
    <property type="project" value="InterPro"/>
</dbReference>
<dbReference type="FunFam" id="1.10.287.3980:FF:000001">
    <property type="entry name" value="Mitochondrial ribosomal protein L34"/>
    <property type="match status" value="1"/>
</dbReference>